<protein>
    <recommendedName>
        <fullName evidence="10">Regulator of microtubule dynamics protein 2</fullName>
    </recommendedName>
    <alternativeName>
        <fullName evidence="11">Protein FAM82A1</fullName>
    </alternativeName>
</protein>
<comment type="subcellular location">
    <subcellularLocation>
        <location evidence="2">Cytoplasm</location>
        <location evidence="2">Cytoskeleton</location>
        <location evidence="2">Spindle pole</location>
    </subcellularLocation>
    <subcellularLocation>
        <location evidence="1">Membrane</location>
        <topology evidence="1">Single-pass membrane protein</topology>
    </subcellularLocation>
</comment>
<evidence type="ECO:0000256" key="8">
    <source>
        <dbReference type="ARBA" id="ARBA00023136"/>
    </source>
</evidence>
<name>A0A2K6TGJ8_SAIBB</name>
<evidence type="ECO:0000256" key="11">
    <source>
        <dbReference type="ARBA" id="ARBA00041609"/>
    </source>
</evidence>
<evidence type="ECO:0000256" key="2">
    <source>
        <dbReference type="ARBA" id="ARBA00004647"/>
    </source>
</evidence>
<dbReference type="Ensembl" id="ENSSBOT00000035578.1">
    <property type="protein sequence ID" value="ENSSBOP00000018762.1"/>
    <property type="gene ID" value="ENSSBOG00000025948.1"/>
</dbReference>
<sequence length="606" mass="69068">MGKCLSCCREDQSFQRCYPEDQVTTDTQHHGASSILQANVSLGHKTSYSPVTHKVNSAKASRRLSSLSSPSFSERRCSLFARFQKGNASPYWQQSRANFDSEKDTNFTDLKSSSDHFSSLTSRRSRFSSRKLNTVSCYKSAIFFNPQASGQSVFNLNEIKIFFKTPSNNDAQKHITISAPEYSTKNFKNFEINTTSPAFRNSIDRASYQQNASSFFSLASDQQDGIAADIQQKGQLSKDLKDFLLPGSESYSTDHSPVMIQQHPSQSGTLSFLHKAGISSSYKDSDCFIPLESEVTSACFEDEDRSSLFEILKIRYITANTDTEEQSFPDRKAFNTHVEELNLDVLLQKVDHLRMSESGKSESFELLCDHKEKFRDEIEFMWRFARAYGDMYELSTDTQEKKHYANIGKTLSERAMNRAPMNGHCHLWYAVLCGYVSEFEGLQNKINYGHLFKEHLDIAIKLLPEEPFLYYLKGRYCYTVSKLSWIEKKMAATLFGKVPSSTVQEALHSFLKAEELCPGYSIPNYMYLAKCYTDLEETQNALKFCNLALLLPTVTKEVSPESNGECYCLISTIQAQNMNNLLDAFVVFFLYSILSIYFYFSSFIEV</sequence>
<dbReference type="GO" id="GO:0008017">
    <property type="term" value="F:microtubule binding"/>
    <property type="evidence" value="ECO:0007669"/>
    <property type="project" value="TreeGrafter"/>
</dbReference>
<dbReference type="GO" id="GO:0005876">
    <property type="term" value="C:spindle microtubule"/>
    <property type="evidence" value="ECO:0007669"/>
    <property type="project" value="TreeGrafter"/>
</dbReference>
<keyword evidence="8 12" id="KW-0472">Membrane</keyword>
<dbReference type="GeneTree" id="ENSGT00940000163796"/>
<dbReference type="SUPFAM" id="SSF48452">
    <property type="entry name" value="TPR-like"/>
    <property type="match status" value="1"/>
</dbReference>
<evidence type="ECO:0000256" key="7">
    <source>
        <dbReference type="ARBA" id="ARBA00023054"/>
    </source>
</evidence>
<dbReference type="GO" id="GO:0005739">
    <property type="term" value="C:mitochondrion"/>
    <property type="evidence" value="ECO:0007669"/>
    <property type="project" value="TreeGrafter"/>
</dbReference>
<feature type="transmembrane region" description="Helical" evidence="12">
    <location>
        <begin position="581"/>
        <end position="600"/>
    </location>
</feature>
<evidence type="ECO:0000256" key="3">
    <source>
        <dbReference type="ARBA" id="ARBA00011375"/>
    </source>
</evidence>
<dbReference type="InterPro" id="IPR049039">
    <property type="entry name" value="RMD1-3_a_helical_rpt"/>
</dbReference>
<comment type="subunit">
    <text evidence="3">Interacts with microtubules.</text>
</comment>
<dbReference type="Pfam" id="PF21033">
    <property type="entry name" value="RMD1-3"/>
    <property type="match status" value="1"/>
</dbReference>
<evidence type="ECO:0000256" key="5">
    <source>
        <dbReference type="ARBA" id="ARBA00022701"/>
    </source>
</evidence>
<reference evidence="13" key="1">
    <citation type="submission" date="2025-08" db="UniProtKB">
        <authorList>
            <consortium name="Ensembl"/>
        </authorList>
    </citation>
    <scope>IDENTIFICATION</scope>
</reference>
<evidence type="ECO:0000313" key="13">
    <source>
        <dbReference type="Ensembl" id="ENSSBOP00000018762.1"/>
    </source>
</evidence>
<evidence type="ECO:0000313" key="14">
    <source>
        <dbReference type="Proteomes" id="UP000233220"/>
    </source>
</evidence>
<dbReference type="Proteomes" id="UP000233220">
    <property type="component" value="Unplaced"/>
</dbReference>
<dbReference type="PANTHER" id="PTHR16056">
    <property type="entry name" value="REGULATOR OF MICROTUBULE DYNAMICS PROTEIN"/>
    <property type="match status" value="1"/>
</dbReference>
<keyword evidence="7" id="KW-0175">Coiled coil</keyword>
<evidence type="ECO:0000256" key="1">
    <source>
        <dbReference type="ARBA" id="ARBA00004167"/>
    </source>
</evidence>
<evidence type="ECO:0000256" key="6">
    <source>
        <dbReference type="ARBA" id="ARBA00022989"/>
    </source>
</evidence>
<organism evidence="13 14">
    <name type="scientific">Saimiri boliviensis boliviensis</name>
    <name type="common">Bolivian squirrel monkey</name>
    <dbReference type="NCBI Taxonomy" id="39432"/>
    <lineage>
        <taxon>Eukaryota</taxon>
        <taxon>Metazoa</taxon>
        <taxon>Chordata</taxon>
        <taxon>Craniata</taxon>
        <taxon>Vertebrata</taxon>
        <taxon>Euteleostomi</taxon>
        <taxon>Mammalia</taxon>
        <taxon>Eutheria</taxon>
        <taxon>Euarchontoglires</taxon>
        <taxon>Primates</taxon>
        <taxon>Haplorrhini</taxon>
        <taxon>Platyrrhini</taxon>
        <taxon>Cebidae</taxon>
        <taxon>Saimiriinae</taxon>
        <taxon>Saimiri</taxon>
    </lineage>
</organism>
<dbReference type="GO" id="GO:0016020">
    <property type="term" value="C:membrane"/>
    <property type="evidence" value="ECO:0007669"/>
    <property type="project" value="UniProtKB-SubCell"/>
</dbReference>
<dbReference type="AlphaFoldDB" id="A0A2K6TGJ8"/>
<evidence type="ECO:0000256" key="9">
    <source>
        <dbReference type="ARBA" id="ARBA00038360"/>
    </source>
</evidence>
<dbReference type="Gene3D" id="1.25.40.10">
    <property type="entry name" value="Tetratricopeptide repeat domain"/>
    <property type="match status" value="1"/>
</dbReference>
<accession>A0A2K6TGJ8</accession>
<evidence type="ECO:0000256" key="12">
    <source>
        <dbReference type="SAM" id="Phobius"/>
    </source>
</evidence>
<keyword evidence="6 12" id="KW-1133">Transmembrane helix</keyword>
<proteinExistence type="inferred from homology"/>
<dbReference type="STRING" id="39432.ENSSBOP00000018762"/>
<reference evidence="13" key="2">
    <citation type="submission" date="2025-09" db="UniProtKB">
        <authorList>
            <consortium name="Ensembl"/>
        </authorList>
    </citation>
    <scope>IDENTIFICATION</scope>
</reference>
<dbReference type="InterPro" id="IPR011990">
    <property type="entry name" value="TPR-like_helical_dom_sf"/>
</dbReference>
<keyword evidence="4 12" id="KW-0812">Transmembrane</keyword>
<keyword evidence="14" id="KW-1185">Reference proteome</keyword>
<dbReference type="PANTHER" id="PTHR16056:SF15">
    <property type="entry name" value="REGULATOR OF MICROTUBULE DYNAMICS PROTEIN 2"/>
    <property type="match status" value="1"/>
</dbReference>
<dbReference type="GO" id="GO:0097431">
    <property type="term" value="C:mitotic spindle pole"/>
    <property type="evidence" value="ECO:0007669"/>
    <property type="project" value="TreeGrafter"/>
</dbReference>
<evidence type="ECO:0000256" key="4">
    <source>
        <dbReference type="ARBA" id="ARBA00022692"/>
    </source>
</evidence>
<evidence type="ECO:0000256" key="10">
    <source>
        <dbReference type="ARBA" id="ARBA00039964"/>
    </source>
</evidence>
<keyword evidence="5" id="KW-0493">Microtubule</keyword>
<comment type="similarity">
    <text evidence="9">Belongs to the RMDN family.</text>
</comment>